<dbReference type="EMBL" id="CBWN010000088">
    <property type="protein sequence ID" value="CDL27514.1"/>
    <property type="molecule type" value="Genomic_DNA"/>
</dbReference>
<reference evidence="3 4" key="1">
    <citation type="submission" date="2013-10" db="EMBL/GenBank/DDBJ databases">
        <title>Antibiotic resistance diversity of beta-lactamase producers in the General Hospital Vienna.</title>
        <authorList>
            <person name="Barisic I."/>
            <person name="Mitteregger D."/>
            <person name="Hirschl A.M."/>
            <person name="Noehammer C."/>
            <person name="Wiesinger-Mayr H."/>
        </authorList>
    </citation>
    <scope>NUCLEOTIDE SEQUENCE [LARGE SCALE GENOMIC DNA]</scope>
    <source>
        <strain evidence="3 4">ISC7</strain>
    </source>
</reference>
<feature type="region of interest" description="Disordered" evidence="1">
    <location>
        <begin position="344"/>
        <end position="366"/>
    </location>
</feature>
<keyword evidence="3" id="KW-0548">Nucleotidyltransferase</keyword>
<dbReference type="AlphaFoldDB" id="W1EZE5"/>
<dbReference type="Proteomes" id="UP000019199">
    <property type="component" value="Unassembled WGS sequence"/>
</dbReference>
<evidence type="ECO:0000313" key="3">
    <source>
        <dbReference type="EMBL" id="CDL27514.1"/>
    </source>
</evidence>
<sequence>MQTNSAVKALAAVNEGDNRSIYDSRLINNGKVDLNDLQNNFYQTLEAEKAALKQGIIKPDDEISVLPPREAQEWYQDRVEGLMEDADSPDELKSALDALGPEPGDNEAVFLGEDGGRILPEFSLNVTQENTPINVPYKERNEAKALGAKWDRTEQTWFVPKGVSLDKFAKWVGGPTAENNSSVVSVKEVTPKVGERQNLAVPYKDRAEAKAAGAKWDKEKKTWYAEAGADMQKLAKWKPENVVIEQSPAMTLKEEVETALKDIGCILDADTDKGQKHPIMDGKKHRITVEGDKKGEKSGFYIIYTDGHPAGFMQNNRTKEELRWSSKGNVMSDEEKALLRAQAAQKQAEKAAQQQKDHESSAKRVQKQLAKLNEPQQQTAYLKKKGLQVHKGVFTDKDGQKTFIPAYDVHGKQWTMQYINEDGTKTFCQKCSQRGMFPCHWRAGCA</sequence>
<accession>W1EZE5</accession>
<feature type="domain" description="DUF5710" evidence="2">
    <location>
        <begin position="133"/>
        <end position="172"/>
    </location>
</feature>
<keyword evidence="3" id="KW-0808">Transferase</keyword>
<feature type="domain" description="DUF5710" evidence="2">
    <location>
        <begin position="196"/>
        <end position="239"/>
    </location>
</feature>
<organism evidence="3 4">
    <name type="scientific">Escherichia coli ISC7</name>
    <dbReference type="NCBI Taxonomy" id="1432555"/>
    <lineage>
        <taxon>Bacteria</taxon>
        <taxon>Pseudomonadati</taxon>
        <taxon>Pseudomonadota</taxon>
        <taxon>Gammaproteobacteria</taxon>
        <taxon>Enterobacterales</taxon>
        <taxon>Enterobacteriaceae</taxon>
        <taxon>Escherichia</taxon>
    </lineage>
</organism>
<dbReference type="EC" id="2.7.7.-" evidence="3"/>
<dbReference type="Pfam" id="PF18974">
    <property type="entry name" value="DUF5710"/>
    <property type="match status" value="2"/>
</dbReference>
<feature type="compositionally biased region" description="Low complexity" evidence="1">
    <location>
        <begin position="344"/>
        <end position="354"/>
    </location>
</feature>
<evidence type="ECO:0000259" key="2">
    <source>
        <dbReference type="Pfam" id="PF18974"/>
    </source>
</evidence>
<dbReference type="GO" id="GO:0016779">
    <property type="term" value="F:nucleotidyltransferase activity"/>
    <property type="evidence" value="ECO:0007669"/>
    <property type="project" value="UniProtKB-KW"/>
</dbReference>
<comment type="caution">
    <text evidence="3">The sequence shown here is derived from an EMBL/GenBank/DDBJ whole genome shotgun (WGS) entry which is preliminary data.</text>
</comment>
<name>W1EZE5_ECOLX</name>
<proteinExistence type="predicted"/>
<dbReference type="InterPro" id="IPR043764">
    <property type="entry name" value="DUF5710"/>
</dbReference>
<evidence type="ECO:0000313" key="4">
    <source>
        <dbReference type="Proteomes" id="UP000019199"/>
    </source>
</evidence>
<protein>
    <submittedName>
        <fullName evidence="3">DNA primase</fullName>
        <ecNumber evidence="3">2.7.7.-</ecNumber>
    </submittedName>
</protein>
<evidence type="ECO:0000256" key="1">
    <source>
        <dbReference type="SAM" id="MobiDB-lite"/>
    </source>
</evidence>